<dbReference type="AlphaFoldDB" id="A0A8E7B367"/>
<feature type="domain" description="Glycosyltransferase 2-like" evidence="1">
    <location>
        <begin position="8"/>
        <end position="171"/>
    </location>
</feature>
<dbReference type="PANTHER" id="PTHR10859">
    <property type="entry name" value="GLYCOSYL TRANSFERASE"/>
    <property type="match status" value="1"/>
</dbReference>
<dbReference type="KEGG" id="mrtj:KHC33_06205"/>
<dbReference type="Gene3D" id="3.90.550.10">
    <property type="entry name" value="Spore Coat Polysaccharide Biosynthesis Protein SpsA, Chain A"/>
    <property type="match status" value="1"/>
</dbReference>
<organism evidence="2 3">
    <name type="scientific">Methanospirillum purgamenti</name>
    <dbReference type="NCBI Taxonomy" id="2834276"/>
    <lineage>
        <taxon>Archaea</taxon>
        <taxon>Methanobacteriati</taxon>
        <taxon>Methanobacteriota</taxon>
        <taxon>Stenosarchaea group</taxon>
        <taxon>Methanomicrobia</taxon>
        <taxon>Methanomicrobiales</taxon>
        <taxon>Methanospirillaceae</taxon>
        <taxon>Methanospirillum</taxon>
    </lineage>
</organism>
<evidence type="ECO:0000313" key="2">
    <source>
        <dbReference type="EMBL" id="QVV90084.1"/>
    </source>
</evidence>
<name>A0A8E7B367_9EURY</name>
<dbReference type="InterPro" id="IPR029044">
    <property type="entry name" value="Nucleotide-diphossugar_trans"/>
</dbReference>
<dbReference type="GeneID" id="65096759"/>
<proteinExistence type="predicted"/>
<keyword evidence="2" id="KW-0808">Transferase</keyword>
<keyword evidence="2" id="KW-0328">Glycosyltransferase</keyword>
<protein>
    <submittedName>
        <fullName evidence="2">Glycosyltransferase</fullName>
        <ecNumber evidence="2">2.4.-.-</ecNumber>
    </submittedName>
</protein>
<reference evidence="2 3" key="1">
    <citation type="submission" date="2021-05" db="EMBL/GenBank/DDBJ databases">
        <title>A novel Methanospirillum isolate from a pyrite-forming mixed culture.</title>
        <authorList>
            <person name="Bunk B."/>
            <person name="Sproer C."/>
            <person name="Spring S."/>
            <person name="Pester M."/>
        </authorList>
    </citation>
    <scope>NUCLEOTIDE SEQUENCE [LARGE SCALE GENOMIC DNA]</scope>
    <source>
        <strain evidence="2 3">J.3.6.1-F.2.7.3</strain>
    </source>
</reference>
<dbReference type="InterPro" id="IPR001173">
    <property type="entry name" value="Glyco_trans_2-like"/>
</dbReference>
<dbReference type="GO" id="GO:0016757">
    <property type="term" value="F:glycosyltransferase activity"/>
    <property type="evidence" value="ECO:0007669"/>
    <property type="project" value="UniProtKB-KW"/>
</dbReference>
<keyword evidence="3" id="KW-1185">Reference proteome</keyword>
<dbReference type="EMBL" id="CP075546">
    <property type="protein sequence ID" value="QVV90084.1"/>
    <property type="molecule type" value="Genomic_DNA"/>
</dbReference>
<evidence type="ECO:0000313" key="3">
    <source>
        <dbReference type="Proteomes" id="UP000680656"/>
    </source>
</evidence>
<dbReference type="PANTHER" id="PTHR10859:SF105">
    <property type="entry name" value="DOLICHYL-PHOSPHATE BETA-D-MANNOSYLTRANSFERASE"/>
    <property type="match status" value="1"/>
</dbReference>
<accession>A0A8E7B367</accession>
<dbReference type="EC" id="2.4.-.-" evidence="2"/>
<dbReference type="SUPFAM" id="SSF53448">
    <property type="entry name" value="Nucleotide-diphospho-sugar transferases"/>
    <property type="match status" value="1"/>
</dbReference>
<dbReference type="Pfam" id="PF00535">
    <property type="entry name" value="Glycos_transf_2"/>
    <property type="match status" value="1"/>
</dbReference>
<dbReference type="RefSeq" id="WP_214420860.1">
    <property type="nucleotide sequence ID" value="NZ_CP075546.1"/>
</dbReference>
<gene>
    <name evidence="2" type="ORF">KHC33_06205</name>
</gene>
<dbReference type="GO" id="GO:0006487">
    <property type="term" value="P:protein N-linked glycosylation"/>
    <property type="evidence" value="ECO:0007669"/>
    <property type="project" value="TreeGrafter"/>
</dbReference>
<evidence type="ECO:0000259" key="1">
    <source>
        <dbReference type="Pfam" id="PF00535"/>
    </source>
</evidence>
<sequence length="237" mass="26894">MINFDSVTVVIPVYNDVQALKDAVPKVIPILSSLTSQYELIIAEDASTDGSAECAAYYARNNPNIIHLHRNERLGRGSALTLAASKARGEIFCYFDVDMATDISHLEELLKHIREGFDIATGSRLLPESRIIRSTGREIKSRGYNFLVRLFLRSTLSDHQCGFKAFSISSIRMLLKETTDTHWFWDTEILVRAQKKGLKIAEIPVVWTEGQGTTVRSSDIWKMGRAILRLWWQLYVS</sequence>
<dbReference type="Proteomes" id="UP000680656">
    <property type="component" value="Chromosome"/>
</dbReference>